<dbReference type="EMBL" id="CP104003">
    <property type="protein sequence ID" value="UWM55687.1"/>
    <property type="molecule type" value="Genomic_DNA"/>
</dbReference>
<dbReference type="AlphaFoldDB" id="A0A9E7R507"/>
<gene>
    <name evidence="1" type="ORF">N0B31_05230</name>
</gene>
<proteinExistence type="predicted"/>
<organism evidence="1 2">
    <name type="scientific">Salinirubellus salinus</name>
    <dbReference type="NCBI Taxonomy" id="1364945"/>
    <lineage>
        <taxon>Archaea</taxon>
        <taxon>Methanobacteriati</taxon>
        <taxon>Methanobacteriota</taxon>
        <taxon>Stenosarchaea group</taxon>
        <taxon>Halobacteria</taxon>
        <taxon>Halobacteriales</taxon>
        <taxon>Natronomonadaceae</taxon>
        <taxon>Salinirubellus</taxon>
    </lineage>
</organism>
<reference evidence="1" key="1">
    <citation type="submission" date="2022-09" db="EMBL/GenBank/DDBJ databases">
        <title>Diverse halophilic archaea isolated from saline environments.</title>
        <authorList>
            <person name="Cui H.-L."/>
        </authorList>
    </citation>
    <scope>NUCLEOTIDE SEQUENCE</scope>
    <source>
        <strain evidence="1">ZS-35-S2</strain>
    </source>
</reference>
<keyword evidence="2" id="KW-1185">Reference proteome</keyword>
<dbReference type="GeneID" id="74941802"/>
<name>A0A9E7R507_9EURY</name>
<protein>
    <submittedName>
        <fullName evidence="1">Uncharacterized protein</fullName>
    </submittedName>
</protein>
<evidence type="ECO:0000313" key="2">
    <source>
        <dbReference type="Proteomes" id="UP001057580"/>
    </source>
</evidence>
<accession>A0A9E7R507</accession>
<dbReference type="Proteomes" id="UP001057580">
    <property type="component" value="Chromosome"/>
</dbReference>
<sequence>MSRGLYGIDEVRHLVNDDPFDALFECLRRIWDADDAFEAKQVADREYRTRLLEREISRQYPDLYDDLVDRVGDHPLMELTDGCGIIMDGMSLREGFRLAADLAEERDWTVEYDWAACEGLPTETKFIAQPWFNANGGKQASMKHDHVAYIGEPEVPPLPGTSPEYVWSRFPDKRLHNSQEGQYTLTELVEVYDEAKELVIDIIEESVHDRFLVSSDHGYVNFSGNNPYRLAEEDEAILKEKFSGRYREVEHSGLLRKLERDGIIHRAGGHYLIRGHHSWTKRGATSRIDHGGLTLVETMTPLLTVDTTGD</sequence>
<dbReference type="RefSeq" id="WP_260594794.1">
    <property type="nucleotide sequence ID" value="NZ_CP104003.1"/>
</dbReference>
<dbReference type="KEGG" id="ssai:N0B31_05230"/>
<evidence type="ECO:0000313" key="1">
    <source>
        <dbReference type="EMBL" id="UWM55687.1"/>
    </source>
</evidence>